<evidence type="ECO:0008006" key="3">
    <source>
        <dbReference type="Google" id="ProtNLM"/>
    </source>
</evidence>
<reference evidence="1" key="1">
    <citation type="journal article" date="2023" name="PeerJ">
        <title>Selection and evaluation of lactic acid bacteria from chicken feces in Thailand as potential probiotics.</title>
        <authorList>
            <person name="Khurajog B."/>
            <person name="Disastra Y."/>
            <person name="Lawwyne L.D."/>
            <person name="Sirichokchatchawan W."/>
            <person name="Niyomtham W."/>
            <person name="Yindee J."/>
            <person name="Hampson D.J."/>
            <person name="Prapasarakul N."/>
        </authorList>
    </citation>
    <scope>NUCLEOTIDE SEQUENCE</scope>
    <source>
        <strain evidence="1">BF14</strain>
    </source>
</reference>
<dbReference type="EMBL" id="JAWJAX010000020">
    <property type="protein sequence ID" value="MDV2912243.1"/>
    <property type="molecule type" value="Genomic_DNA"/>
</dbReference>
<gene>
    <name evidence="1" type="ORF">R0H03_10410</name>
</gene>
<name>A0AAW8YRB8_PEDAC</name>
<organism evidence="1 2">
    <name type="scientific">Pediococcus acidilactici</name>
    <dbReference type="NCBI Taxonomy" id="1254"/>
    <lineage>
        <taxon>Bacteria</taxon>
        <taxon>Bacillati</taxon>
        <taxon>Bacillota</taxon>
        <taxon>Bacilli</taxon>
        <taxon>Lactobacillales</taxon>
        <taxon>Lactobacillaceae</taxon>
        <taxon>Pediococcus</taxon>
        <taxon>Pediococcus acidilactici group</taxon>
    </lineage>
</organism>
<comment type="caution">
    <text evidence="1">The sequence shown here is derived from an EMBL/GenBank/DDBJ whole genome shotgun (WGS) entry which is preliminary data.</text>
</comment>
<reference evidence="1" key="2">
    <citation type="submission" date="2023-10" db="EMBL/GenBank/DDBJ databases">
        <authorList>
            <person name="Khurajog B."/>
        </authorList>
    </citation>
    <scope>NUCLEOTIDE SEQUENCE</scope>
    <source>
        <strain evidence="1">BF14</strain>
    </source>
</reference>
<evidence type="ECO:0000313" key="1">
    <source>
        <dbReference type="EMBL" id="MDV2912243.1"/>
    </source>
</evidence>
<proteinExistence type="predicted"/>
<sequence>MNSVELTFSNGETLSLYKNDVLFGIRRIKNDKISSHDTVARQMGRLNFPYGASSNGPLELWEHNEEGLIPSLLEFFESYDYFYLENNRDTIYSTSEVVKINR</sequence>
<evidence type="ECO:0000313" key="2">
    <source>
        <dbReference type="Proteomes" id="UP001280415"/>
    </source>
</evidence>
<protein>
    <recommendedName>
        <fullName evidence="3">Transposase</fullName>
    </recommendedName>
</protein>
<dbReference type="AlphaFoldDB" id="A0AAW8YRB8"/>
<accession>A0AAW8YRB8</accession>
<dbReference type="Proteomes" id="UP001280415">
    <property type="component" value="Unassembled WGS sequence"/>
</dbReference>
<dbReference type="RefSeq" id="WP_058120778.1">
    <property type="nucleotide sequence ID" value="NZ_CP035151.1"/>
</dbReference>